<evidence type="ECO:0000259" key="2">
    <source>
        <dbReference type="Pfam" id="PF04321"/>
    </source>
</evidence>
<comment type="caution">
    <text evidence="3">The sequence shown here is derived from an EMBL/GenBank/DDBJ whole genome shotgun (WGS) entry which is preliminary data.</text>
</comment>
<dbReference type="Gene3D" id="3.40.50.720">
    <property type="entry name" value="NAD(P)-binding Rossmann-like Domain"/>
    <property type="match status" value="1"/>
</dbReference>
<dbReference type="GO" id="GO:0048269">
    <property type="term" value="C:methionine adenosyltransferase complex"/>
    <property type="evidence" value="ECO:0007669"/>
    <property type="project" value="TreeGrafter"/>
</dbReference>
<dbReference type="InterPro" id="IPR036291">
    <property type="entry name" value="NAD(P)-bd_dom_sf"/>
</dbReference>
<dbReference type="AlphaFoldDB" id="A0A8K0JND8"/>
<protein>
    <recommendedName>
        <fullName evidence="2">RmlD-like substrate binding domain-containing protein</fullName>
    </recommendedName>
</protein>
<proteinExistence type="predicted"/>
<dbReference type="PANTHER" id="PTHR10491:SF4">
    <property type="entry name" value="METHIONINE ADENOSYLTRANSFERASE 2 SUBUNIT BETA"/>
    <property type="match status" value="1"/>
</dbReference>
<dbReference type="EMBL" id="JABELV010000030">
    <property type="protein sequence ID" value="KAG7562529.1"/>
    <property type="molecule type" value="Genomic_DNA"/>
</dbReference>
<feature type="domain" description="RmlD-like substrate binding" evidence="2">
    <location>
        <begin position="1"/>
        <end position="300"/>
    </location>
</feature>
<dbReference type="Pfam" id="PF04321">
    <property type="entry name" value="RmlD_sub_bind"/>
    <property type="match status" value="1"/>
</dbReference>
<keyword evidence="4" id="KW-1185">Reference proteome</keyword>
<feature type="region of interest" description="Disordered" evidence="1">
    <location>
        <begin position="265"/>
        <end position="287"/>
    </location>
</feature>
<organism evidence="3 4">
    <name type="scientific">Filobasidium floriforme</name>
    <dbReference type="NCBI Taxonomy" id="5210"/>
    <lineage>
        <taxon>Eukaryota</taxon>
        <taxon>Fungi</taxon>
        <taxon>Dikarya</taxon>
        <taxon>Basidiomycota</taxon>
        <taxon>Agaricomycotina</taxon>
        <taxon>Tremellomycetes</taxon>
        <taxon>Filobasidiales</taxon>
        <taxon>Filobasidiaceae</taxon>
        <taxon>Filobasidium</taxon>
    </lineage>
</organism>
<dbReference type="InterPro" id="IPR029903">
    <property type="entry name" value="RmlD-like-bd"/>
</dbReference>
<dbReference type="CDD" id="cd05254">
    <property type="entry name" value="dTDP_HR_like_SDR_e"/>
    <property type="match status" value="1"/>
</dbReference>
<gene>
    <name evidence="3" type="ORF">FFLO_02003</name>
</gene>
<dbReference type="InterPro" id="IPR005913">
    <property type="entry name" value="dTDP_dehydrorham_reduct"/>
</dbReference>
<dbReference type="UniPathway" id="UPA00315">
    <property type="reaction ID" value="UER00080"/>
</dbReference>
<dbReference type="GO" id="GO:0048270">
    <property type="term" value="F:methionine adenosyltransferase regulator activity"/>
    <property type="evidence" value="ECO:0007669"/>
    <property type="project" value="TreeGrafter"/>
</dbReference>
<evidence type="ECO:0000313" key="3">
    <source>
        <dbReference type="EMBL" id="KAG7562529.1"/>
    </source>
</evidence>
<dbReference type="Proteomes" id="UP000812966">
    <property type="component" value="Unassembled WGS sequence"/>
</dbReference>
<evidence type="ECO:0000313" key="4">
    <source>
        <dbReference type="Proteomes" id="UP000812966"/>
    </source>
</evidence>
<name>A0A8K0JND8_9TREE</name>
<sequence>MKVAVTGASGVLGRAVTNHFHNQSIPTLPLSFSRTSPSVLYPNLPAPTPLDLLDEQAVRQFFTSLQSDPEKKIDFLIHCAAERRPDVAEADPERAAKLNEASTRLLAELAAELDFGLVYISTDYVFDGKKPPYSSGDAPNPLNLYGRLKRAGEEAVLDVRGKALDQAKPLIVLRVPLLYGEVEYNGETAVNLFVDILEDQSGKKYTMDHFAVRFPTCVEDVARVIYDLTRLDKRVPAIVHYSSRKGLTKYEQLLIIASHTGASTSHVVPDAEDPASKPNPSGVVRPGNTQLSVEELKDLGVDVEETVSGGFDAWWKKWAGKKQGSSS</sequence>
<accession>A0A8K0JND8</accession>
<reference evidence="3" key="1">
    <citation type="submission" date="2020-04" db="EMBL/GenBank/DDBJ databases">
        <title>Analysis of mating type loci in Filobasidium floriforme.</title>
        <authorList>
            <person name="Nowrousian M."/>
        </authorList>
    </citation>
    <scope>NUCLEOTIDE SEQUENCE</scope>
    <source>
        <strain evidence="3">CBS 6242</strain>
    </source>
</reference>
<dbReference type="GO" id="GO:0006556">
    <property type="term" value="P:S-adenosylmethionine biosynthetic process"/>
    <property type="evidence" value="ECO:0007669"/>
    <property type="project" value="UniProtKB-UniPathway"/>
</dbReference>
<evidence type="ECO:0000256" key="1">
    <source>
        <dbReference type="SAM" id="MobiDB-lite"/>
    </source>
</evidence>
<dbReference type="PANTHER" id="PTHR10491">
    <property type="entry name" value="DTDP-4-DEHYDRORHAMNOSE REDUCTASE"/>
    <property type="match status" value="1"/>
</dbReference>
<dbReference type="SUPFAM" id="SSF51735">
    <property type="entry name" value="NAD(P)-binding Rossmann-fold domains"/>
    <property type="match status" value="1"/>
</dbReference>